<protein>
    <submittedName>
        <fullName evidence="1">Plakophilin-1</fullName>
    </submittedName>
</protein>
<accession>G3H3J4</accession>
<proteinExistence type="predicted"/>
<gene>
    <name evidence="1" type="ORF">I79_004842</name>
</gene>
<evidence type="ECO:0000313" key="1">
    <source>
        <dbReference type="EMBL" id="EGW02190.1"/>
    </source>
</evidence>
<dbReference type="AlphaFoldDB" id="G3H3J4"/>
<dbReference type="Gene3D" id="1.25.10.10">
    <property type="entry name" value="Leucine-rich Repeat Variant"/>
    <property type="match status" value="1"/>
</dbReference>
<sequence length="73" mass="8176">MAKQYFSNSMLNNVFNLCRNSGSPKAAEAARLLLSDMWASKELQSVLRQQGFDRNMLGTIAGANSLRNFTSRF</sequence>
<dbReference type="Proteomes" id="UP000001075">
    <property type="component" value="Unassembled WGS sequence"/>
</dbReference>
<dbReference type="InParanoid" id="G3H3J4"/>
<dbReference type="PaxDb" id="10029-XP_007633950.1"/>
<evidence type="ECO:0000313" key="2">
    <source>
        <dbReference type="Proteomes" id="UP000001075"/>
    </source>
</evidence>
<reference evidence="2" key="1">
    <citation type="journal article" date="2011" name="Nat. Biotechnol.">
        <title>The genomic sequence of the Chinese hamster ovary (CHO)-K1 cell line.</title>
        <authorList>
            <person name="Xu X."/>
            <person name="Nagarajan H."/>
            <person name="Lewis N.E."/>
            <person name="Pan S."/>
            <person name="Cai Z."/>
            <person name="Liu X."/>
            <person name="Chen W."/>
            <person name="Xie M."/>
            <person name="Wang W."/>
            <person name="Hammond S."/>
            <person name="Andersen M.R."/>
            <person name="Neff N."/>
            <person name="Passarelli B."/>
            <person name="Koh W."/>
            <person name="Fan H.C."/>
            <person name="Wang J."/>
            <person name="Gui Y."/>
            <person name="Lee K.H."/>
            <person name="Betenbaugh M.J."/>
            <person name="Quake S.R."/>
            <person name="Famili I."/>
            <person name="Palsson B.O."/>
            <person name="Wang J."/>
        </authorList>
    </citation>
    <scope>NUCLEOTIDE SEQUENCE [LARGE SCALE GENOMIC DNA]</scope>
    <source>
        <strain evidence="2">CHO K1 cell line</strain>
    </source>
</reference>
<organism evidence="1 2">
    <name type="scientific">Cricetulus griseus</name>
    <name type="common">Chinese hamster</name>
    <name type="synonym">Cricetulus barabensis griseus</name>
    <dbReference type="NCBI Taxonomy" id="10029"/>
    <lineage>
        <taxon>Eukaryota</taxon>
        <taxon>Metazoa</taxon>
        <taxon>Chordata</taxon>
        <taxon>Craniata</taxon>
        <taxon>Vertebrata</taxon>
        <taxon>Euteleostomi</taxon>
        <taxon>Mammalia</taxon>
        <taxon>Eutheria</taxon>
        <taxon>Euarchontoglires</taxon>
        <taxon>Glires</taxon>
        <taxon>Rodentia</taxon>
        <taxon>Myomorpha</taxon>
        <taxon>Muroidea</taxon>
        <taxon>Cricetidae</taxon>
        <taxon>Cricetinae</taxon>
        <taxon>Cricetulus</taxon>
    </lineage>
</organism>
<dbReference type="InterPro" id="IPR011989">
    <property type="entry name" value="ARM-like"/>
</dbReference>
<dbReference type="EMBL" id="JH000127">
    <property type="protein sequence ID" value="EGW02190.1"/>
    <property type="molecule type" value="Genomic_DNA"/>
</dbReference>
<dbReference type="eggNOG" id="KOG1048">
    <property type="taxonomic scope" value="Eukaryota"/>
</dbReference>
<dbReference type="STRING" id="10029.G3H3J4"/>
<name>G3H3J4_CRIGR</name>